<feature type="domain" description="SET" evidence="15">
    <location>
        <begin position="268"/>
        <end position="572"/>
    </location>
</feature>
<evidence type="ECO:0000313" key="17">
    <source>
        <dbReference type="Proteomes" id="UP000887458"/>
    </source>
</evidence>
<dbReference type="InterPro" id="IPR002893">
    <property type="entry name" value="Znf_MYND"/>
</dbReference>
<dbReference type="EMBL" id="NJHN03000017">
    <property type="protein sequence ID" value="KAH9425602.1"/>
    <property type="molecule type" value="Genomic_DNA"/>
</dbReference>
<dbReference type="InterPro" id="IPR046341">
    <property type="entry name" value="SET_dom_sf"/>
</dbReference>
<organism evidence="16 17">
    <name type="scientific">Dermatophagoides pteronyssinus</name>
    <name type="common">European house dust mite</name>
    <dbReference type="NCBI Taxonomy" id="6956"/>
    <lineage>
        <taxon>Eukaryota</taxon>
        <taxon>Metazoa</taxon>
        <taxon>Ecdysozoa</taxon>
        <taxon>Arthropoda</taxon>
        <taxon>Chelicerata</taxon>
        <taxon>Arachnida</taxon>
        <taxon>Acari</taxon>
        <taxon>Acariformes</taxon>
        <taxon>Sarcoptiformes</taxon>
        <taxon>Astigmata</taxon>
        <taxon>Psoroptidia</taxon>
        <taxon>Analgoidea</taxon>
        <taxon>Pyroglyphidae</taxon>
        <taxon>Dermatophagoidinae</taxon>
        <taxon>Dermatophagoides</taxon>
    </lineage>
</organism>
<evidence type="ECO:0000256" key="12">
    <source>
        <dbReference type="ARBA" id="ARBA00093423"/>
    </source>
</evidence>
<dbReference type="Gene3D" id="1.25.40.10">
    <property type="entry name" value="Tetratricopeptide repeat domain"/>
    <property type="match status" value="1"/>
</dbReference>
<dbReference type="Pfam" id="PF00856">
    <property type="entry name" value="SET"/>
    <property type="match status" value="1"/>
</dbReference>
<dbReference type="Gene3D" id="6.10.140.2220">
    <property type="match status" value="1"/>
</dbReference>
<reference evidence="16 17" key="1">
    <citation type="journal article" date="2018" name="J. Allergy Clin. Immunol.">
        <title>High-quality assembly of Dermatophagoides pteronyssinus genome and transcriptome reveals a wide range of novel allergens.</title>
        <authorList>
            <person name="Liu X.Y."/>
            <person name="Yang K.Y."/>
            <person name="Wang M.Q."/>
            <person name="Kwok J.S."/>
            <person name="Zeng X."/>
            <person name="Yang Z."/>
            <person name="Xiao X.J."/>
            <person name="Lau C.P."/>
            <person name="Li Y."/>
            <person name="Huang Z.M."/>
            <person name="Ba J.G."/>
            <person name="Yim A.K."/>
            <person name="Ouyang C.Y."/>
            <person name="Ngai S.M."/>
            <person name="Chan T.F."/>
            <person name="Leung E.L."/>
            <person name="Liu L."/>
            <person name="Liu Z.G."/>
            <person name="Tsui S.K."/>
        </authorList>
    </citation>
    <scope>NUCLEOTIDE SEQUENCE [LARGE SCALE GENOMIC DNA]</scope>
    <source>
        <strain evidence="16">Derp</strain>
    </source>
</reference>
<sequence length="809" mass="94539">MDFMNLNINDNQKEDESWKRFATFVETLVAFLHRHDDTKSVIGWIEEERKTNSEEEILKKLNANNEFRKVLSQFTDLCCSNLNMAEGFIKDHEKAVEIFEDSKAKINEQKCSDALHLISKAIRLCSPKKDDNLLLHLYDKRSIVFYQLKQYHDCVLDIREILALKNHEKSSSVKFYLRMAQAAVNLDNQWDDLELLSNVINDCQSILTVLNEKERAQMEKMLTLMDSILSKKREESSHESNENGEKKSINLENLKISNPHPMINGASDKLRLTWINAQTNRGYSAQDNINEGELIFMENSFVCNFFADINDSYCANCLQRLCDPVFNDSVINDNDEDDDDVIEEKSEEYMKEYSHFVPCPSCSKFIFCSRNCQLEAYKTFHQHECLNSLLPLEEVIGIVYLIIRLICRTYDSFVELAIKNSNFIIDEENFEQSLDGDYKSVVRLMSHDDKHDENSKISFILTAFFLQDVLERYSMFDLSKKSSKNRIFFLKLFIHHLQQLSTNLITIFDQNLDPECIENCTESPIAIGLYPNLALFNHSCDPDVVPLYKGTQLFFKTIRKIPKNNEIFFSYGPTFKTKCYYQRQKLLNEQYFFTCRCLACINKRENYDGAMLCPTCYGPSFIDSIEKSEEKKYFMICHNGHRTEDIEPIKQEVLRGIQYQKAGLYFYNLASERNDDDDYVAAITSFYKADVIFTNTLFCLNVLWLTLKRQMIDCYVKMGHYDRAVIYCKQLISSYYKNSNQSDQLPFLVLEKVRLIKILRLLIEETVDSQEFGRLGHELKGLADYCLSHSEFINPNDLQILREQQSAKI</sequence>
<dbReference type="InterPro" id="IPR011990">
    <property type="entry name" value="TPR-like_helical_dom_sf"/>
</dbReference>
<evidence type="ECO:0000256" key="4">
    <source>
        <dbReference type="ARBA" id="ARBA00022603"/>
    </source>
</evidence>
<reference evidence="16 17" key="2">
    <citation type="journal article" date="2022" name="Mol. Biol. Evol.">
        <title>Comparative Genomics Reveals Insights into the Divergent Evolution of Astigmatic Mites and Household Pest Adaptations.</title>
        <authorList>
            <person name="Xiong Q."/>
            <person name="Wan A.T."/>
            <person name="Liu X."/>
            <person name="Fung C.S."/>
            <person name="Xiao X."/>
            <person name="Malainual N."/>
            <person name="Hou J."/>
            <person name="Wang L."/>
            <person name="Wang M."/>
            <person name="Yang K.Y."/>
            <person name="Cui Y."/>
            <person name="Leung E.L."/>
            <person name="Nong W."/>
            <person name="Shin S.K."/>
            <person name="Au S.W."/>
            <person name="Jeong K.Y."/>
            <person name="Chew F.T."/>
            <person name="Hui J.H."/>
            <person name="Leung T.F."/>
            <person name="Tungtrongchitr A."/>
            <person name="Zhong N."/>
            <person name="Liu Z."/>
            <person name="Tsui S.K."/>
        </authorList>
    </citation>
    <scope>NUCLEOTIDE SEQUENCE [LARGE SCALE GENOMIC DNA]</scope>
    <source>
        <strain evidence="16">Derp</strain>
    </source>
</reference>
<dbReference type="CDD" id="cd10536">
    <property type="entry name" value="SET_SMYD4"/>
    <property type="match status" value="1"/>
</dbReference>
<evidence type="ECO:0000256" key="5">
    <source>
        <dbReference type="ARBA" id="ARBA00022679"/>
    </source>
</evidence>
<comment type="catalytic activity">
    <reaction evidence="11">
        <text>L-lysyl-[protein] + S-adenosyl-L-methionine = N(6)-methyl-L-lysyl-[protein] + S-adenosyl-L-homocysteine + H(+)</text>
        <dbReference type="Rhea" id="RHEA:51736"/>
        <dbReference type="Rhea" id="RHEA-COMP:9752"/>
        <dbReference type="Rhea" id="RHEA-COMP:13053"/>
        <dbReference type="ChEBI" id="CHEBI:15378"/>
        <dbReference type="ChEBI" id="CHEBI:29969"/>
        <dbReference type="ChEBI" id="CHEBI:57856"/>
        <dbReference type="ChEBI" id="CHEBI:59789"/>
        <dbReference type="ChEBI" id="CHEBI:61929"/>
    </reaction>
</comment>
<evidence type="ECO:0000256" key="13">
    <source>
        <dbReference type="ARBA" id="ARBA00093635"/>
    </source>
</evidence>
<dbReference type="InterPro" id="IPR052097">
    <property type="entry name" value="SET-MYND_domain_protein"/>
</dbReference>
<evidence type="ECO:0000256" key="10">
    <source>
        <dbReference type="ARBA" id="ARBA00023242"/>
    </source>
</evidence>
<keyword evidence="6" id="KW-0949">S-adenosyl-L-methionine</keyword>
<comment type="function">
    <text evidence="12">Protein-lysine N-methyltransferase. Monomethylates PRMT5, modulating its transcriptional activity. May also act as a histone methyltransferase. Plays a critical role in cardiac development. Acts as a key epigenetic regulator of gene expression during cardiac development via its dual activities as a methyltransferase and negative regulator of HDAC1.</text>
</comment>
<dbReference type="Pfam" id="PF01753">
    <property type="entry name" value="zf-MYND"/>
    <property type="match status" value="1"/>
</dbReference>
<comment type="caution">
    <text evidence="16">The sequence shown here is derived from an EMBL/GenBank/DDBJ whole genome shotgun (WGS) entry which is preliminary data.</text>
</comment>
<keyword evidence="4" id="KW-0489">Methyltransferase</keyword>
<name>A0ABQ8JSL3_DERPT</name>
<evidence type="ECO:0000256" key="9">
    <source>
        <dbReference type="ARBA" id="ARBA00022833"/>
    </source>
</evidence>
<evidence type="ECO:0000256" key="8">
    <source>
        <dbReference type="ARBA" id="ARBA00022771"/>
    </source>
</evidence>
<evidence type="ECO:0000259" key="15">
    <source>
        <dbReference type="PROSITE" id="PS50280"/>
    </source>
</evidence>
<evidence type="ECO:0000256" key="3">
    <source>
        <dbReference type="ARBA" id="ARBA00022490"/>
    </source>
</evidence>
<dbReference type="InterPro" id="IPR001214">
    <property type="entry name" value="SET_dom"/>
</dbReference>
<keyword evidence="10" id="KW-0539">Nucleus</keyword>
<keyword evidence="8" id="KW-0863">Zinc-finger</keyword>
<dbReference type="SUPFAM" id="SSF144232">
    <property type="entry name" value="HIT/MYND zinc finger-like"/>
    <property type="match status" value="1"/>
</dbReference>
<dbReference type="PANTHER" id="PTHR46165">
    <property type="entry name" value="SET AND MYND DOMAIN-CONTAINING PROTEIN 4"/>
    <property type="match status" value="1"/>
</dbReference>
<evidence type="ECO:0000256" key="6">
    <source>
        <dbReference type="ARBA" id="ARBA00022691"/>
    </source>
</evidence>
<keyword evidence="7" id="KW-0479">Metal-binding</keyword>
<dbReference type="SUPFAM" id="SSF82199">
    <property type="entry name" value="SET domain"/>
    <property type="match status" value="1"/>
</dbReference>
<evidence type="ECO:0000256" key="11">
    <source>
        <dbReference type="ARBA" id="ARBA00048985"/>
    </source>
</evidence>
<dbReference type="PROSITE" id="PS50280">
    <property type="entry name" value="SET"/>
    <property type="match status" value="1"/>
</dbReference>
<evidence type="ECO:0000256" key="14">
    <source>
        <dbReference type="ARBA" id="ARBA00093680"/>
    </source>
</evidence>
<keyword evidence="17" id="KW-1185">Reference proteome</keyword>
<evidence type="ECO:0000256" key="7">
    <source>
        <dbReference type="ARBA" id="ARBA00022723"/>
    </source>
</evidence>
<evidence type="ECO:0000313" key="16">
    <source>
        <dbReference type="EMBL" id="KAH9425602.1"/>
    </source>
</evidence>
<dbReference type="Proteomes" id="UP000887458">
    <property type="component" value="Unassembled WGS sequence"/>
</dbReference>
<proteinExistence type="predicted"/>
<accession>A0ABQ8JSL3</accession>
<dbReference type="SUPFAM" id="SSF48452">
    <property type="entry name" value="TPR-like"/>
    <property type="match status" value="1"/>
</dbReference>
<comment type="subcellular location">
    <subcellularLocation>
        <location evidence="2">Cytoplasm</location>
    </subcellularLocation>
    <subcellularLocation>
        <location evidence="1">Nucleus</location>
    </subcellularLocation>
</comment>
<dbReference type="Gene3D" id="2.170.270.10">
    <property type="entry name" value="SET domain"/>
    <property type="match status" value="1"/>
</dbReference>
<keyword evidence="5" id="KW-0808">Transferase</keyword>
<keyword evidence="9" id="KW-0862">Zinc</keyword>
<dbReference type="Gene3D" id="1.10.220.160">
    <property type="match status" value="1"/>
</dbReference>
<dbReference type="PANTHER" id="PTHR46165:SF2">
    <property type="entry name" value="SET AND MYND DOMAIN-CONTAINING PROTEIN 4"/>
    <property type="match status" value="1"/>
</dbReference>
<dbReference type="InterPro" id="IPR044421">
    <property type="entry name" value="SMYD4_SET"/>
</dbReference>
<gene>
    <name evidence="16" type="ORF">DERP_004816</name>
</gene>
<evidence type="ECO:0000256" key="2">
    <source>
        <dbReference type="ARBA" id="ARBA00004496"/>
    </source>
</evidence>
<keyword evidence="3" id="KW-0963">Cytoplasm</keyword>
<protein>
    <recommendedName>
        <fullName evidence="13">Protein-lysine N-methyltransferase SMYD4</fullName>
    </recommendedName>
    <alternativeName>
        <fullName evidence="14">SET and MYND domain-containing protein 4</fullName>
    </alternativeName>
</protein>
<evidence type="ECO:0000256" key="1">
    <source>
        <dbReference type="ARBA" id="ARBA00004123"/>
    </source>
</evidence>